<dbReference type="InterPro" id="IPR006047">
    <property type="entry name" value="GH13_cat_dom"/>
</dbReference>
<dbReference type="SUPFAM" id="SSF51011">
    <property type="entry name" value="Glycosyl hydrolase domain"/>
    <property type="match status" value="1"/>
</dbReference>
<dbReference type="PANTHER" id="PTHR10357">
    <property type="entry name" value="ALPHA-AMYLASE FAMILY MEMBER"/>
    <property type="match status" value="1"/>
</dbReference>
<dbReference type="Pfam" id="PF00128">
    <property type="entry name" value="Alpha-amylase"/>
    <property type="match status" value="1"/>
</dbReference>
<comment type="similarity">
    <text evidence="1">Belongs to the glycosyl hydrolase 13 family.</text>
</comment>
<dbReference type="AlphaFoldDB" id="A0A0R1KFZ3"/>
<feature type="domain" description="Glycosyl hydrolase family 13 catalytic" evidence="4">
    <location>
        <begin position="21"/>
        <end position="430"/>
    </location>
</feature>
<evidence type="ECO:0000259" key="4">
    <source>
        <dbReference type="SMART" id="SM00642"/>
    </source>
</evidence>
<organism evidence="5 6">
    <name type="scientific">Companilactobacillus bobalius DSM 19674</name>
    <dbReference type="NCBI Taxonomy" id="1423788"/>
    <lineage>
        <taxon>Bacteria</taxon>
        <taxon>Bacillati</taxon>
        <taxon>Bacillota</taxon>
        <taxon>Bacilli</taxon>
        <taxon>Lactobacillales</taxon>
        <taxon>Lactobacillaceae</taxon>
        <taxon>Companilactobacillus</taxon>
        <taxon>Companilactobacillus bobalius</taxon>
    </lineage>
</organism>
<evidence type="ECO:0000313" key="6">
    <source>
        <dbReference type="Proteomes" id="UP000051515"/>
    </source>
</evidence>
<dbReference type="Gene3D" id="3.90.400.10">
    <property type="entry name" value="Oligo-1,6-glucosidase, Domain 2"/>
    <property type="match status" value="1"/>
</dbReference>
<evidence type="ECO:0000256" key="1">
    <source>
        <dbReference type="ARBA" id="ARBA00008061"/>
    </source>
</evidence>
<keyword evidence="3" id="KW-0326">Glycosidase</keyword>
<keyword evidence="6" id="KW-1185">Reference proteome</keyword>
<protein>
    <submittedName>
        <fullName evidence="5">Alpha-glucosidase</fullName>
    </submittedName>
</protein>
<dbReference type="EMBL" id="AZDY01000038">
    <property type="protein sequence ID" value="KRK82299.1"/>
    <property type="molecule type" value="Genomic_DNA"/>
</dbReference>
<dbReference type="STRING" id="1423788.FC78_GL002304"/>
<dbReference type="Gene3D" id="2.60.40.1180">
    <property type="entry name" value="Golgi alpha-mannosidase II"/>
    <property type="match status" value="1"/>
</dbReference>
<proteinExistence type="inferred from homology"/>
<dbReference type="Proteomes" id="UP000051515">
    <property type="component" value="Unassembled WGS sequence"/>
</dbReference>
<dbReference type="InterPro" id="IPR017853">
    <property type="entry name" value="GH"/>
</dbReference>
<dbReference type="PANTHER" id="PTHR10357:SF179">
    <property type="entry name" value="NEUTRAL AND BASIC AMINO ACID TRANSPORT PROTEIN RBAT"/>
    <property type="match status" value="1"/>
</dbReference>
<dbReference type="SMART" id="SM00642">
    <property type="entry name" value="Aamy"/>
    <property type="match status" value="1"/>
</dbReference>
<dbReference type="SUPFAM" id="SSF51445">
    <property type="entry name" value="(Trans)glycosidases"/>
    <property type="match status" value="1"/>
</dbReference>
<evidence type="ECO:0000313" key="5">
    <source>
        <dbReference type="EMBL" id="KRK82299.1"/>
    </source>
</evidence>
<dbReference type="FunFam" id="3.20.20.80:FF:000064">
    <property type="entry name" value="Oligo-1,6-glucosidase"/>
    <property type="match status" value="1"/>
</dbReference>
<evidence type="ECO:0000256" key="3">
    <source>
        <dbReference type="ARBA" id="ARBA00023295"/>
    </source>
</evidence>
<dbReference type="InterPro" id="IPR013780">
    <property type="entry name" value="Glyco_hydro_b"/>
</dbReference>
<dbReference type="CDD" id="cd11333">
    <property type="entry name" value="AmyAc_SI_OligoGlu_DGase"/>
    <property type="match status" value="1"/>
</dbReference>
<evidence type="ECO:0000256" key="2">
    <source>
        <dbReference type="ARBA" id="ARBA00022801"/>
    </source>
</evidence>
<accession>A0A0R1KFZ3</accession>
<dbReference type="GO" id="GO:0004556">
    <property type="term" value="F:alpha-amylase activity"/>
    <property type="evidence" value="ECO:0007669"/>
    <property type="project" value="TreeGrafter"/>
</dbReference>
<keyword evidence="2" id="KW-0378">Hydrolase</keyword>
<dbReference type="GO" id="GO:0009313">
    <property type="term" value="P:oligosaccharide catabolic process"/>
    <property type="evidence" value="ECO:0007669"/>
    <property type="project" value="TreeGrafter"/>
</dbReference>
<dbReference type="Gene3D" id="3.20.20.80">
    <property type="entry name" value="Glycosidases"/>
    <property type="match status" value="1"/>
</dbReference>
<name>A0A0R1KFZ3_9LACO</name>
<dbReference type="InterPro" id="IPR045857">
    <property type="entry name" value="O16G_dom_2"/>
</dbReference>
<gene>
    <name evidence="5" type="ORF">FC78_GL002304</name>
</gene>
<dbReference type="PATRIC" id="fig|1423788.3.peg.2375"/>
<reference evidence="5 6" key="1">
    <citation type="journal article" date="2015" name="Genome Announc.">
        <title>Expanding the biotechnology potential of lactobacilli through comparative genomics of 213 strains and associated genera.</title>
        <authorList>
            <person name="Sun Z."/>
            <person name="Harris H.M."/>
            <person name="McCann A."/>
            <person name="Guo C."/>
            <person name="Argimon S."/>
            <person name="Zhang W."/>
            <person name="Yang X."/>
            <person name="Jeffery I.B."/>
            <person name="Cooney J.C."/>
            <person name="Kagawa T.F."/>
            <person name="Liu W."/>
            <person name="Song Y."/>
            <person name="Salvetti E."/>
            <person name="Wrobel A."/>
            <person name="Rasinkangas P."/>
            <person name="Parkhill J."/>
            <person name="Rea M.C."/>
            <person name="O'Sullivan O."/>
            <person name="Ritari J."/>
            <person name="Douillard F.P."/>
            <person name="Paul Ross R."/>
            <person name="Yang R."/>
            <person name="Briner A.E."/>
            <person name="Felis G.E."/>
            <person name="de Vos W.M."/>
            <person name="Barrangou R."/>
            <person name="Klaenhammer T.R."/>
            <person name="Caufield P.W."/>
            <person name="Cui Y."/>
            <person name="Zhang H."/>
            <person name="O'Toole P.W."/>
        </authorList>
    </citation>
    <scope>NUCLEOTIDE SEQUENCE [LARGE SCALE GENOMIC DNA]</scope>
    <source>
        <strain evidence="5 6">DSM 19674</strain>
    </source>
</reference>
<sequence length="563" mass="65078">MEKLFMITTNNNWWKKEIFYQIYPASFKDSNNDGIGDIRGIIQELPKIHTLGITTIWLSPVYQSPMVDNGYDISDYKSINPMFGTMKDLDELIQKAKDLNIKIIMDLVLNHTSDQHYWFQDAIKNSDSPYRKFYIFKEGKNNLPPNNWRSNFGKGSSWTLVPGETNLYYHHVFSKQQPDLNWENKELRFALYDMINWWLKKGIAGFRIDAITFIKKDQDFASITPDGNDGLGKVKRKAENRPGIDVFLNELNEHTFKPANAVTIGEASGVQYDQLDKFIGKKGYFSMIFDFHYADIDVRSGSEWYHQTNWTAQELNDAIIKSQLAIQKYGWGANFLENHDQPRSISKYIKDPTYRNKIGAKALAMLFFFLRGCPFIYQGQELGVQNAQRTSIEQFNDISSPDNYYRAIEEGFSVKEALKFVNDRSRDNARLPYPWSNGINDGFNTGHKTWIGLNKHDPETNWQTEDKDEASILNFYRTMIKIRQTSSLKDDLLNGEFLPVKNSTPSVIAYQRGQHAQVFVNLSSQVTQIQLPQGKVLLNNYSDLKSEELLPYQAVLIEVNNHG</sequence>
<comment type="caution">
    <text evidence="5">The sequence shown here is derived from an EMBL/GenBank/DDBJ whole genome shotgun (WGS) entry which is preliminary data.</text>
</comment>